<sequence length="105" mass="11913">MGRFRDGEEMGLMCHDSQDLVRMGLLYETPQDQDRHDATSTDDEGFREAPAPTFRTRSLSSSDKRTHSPEVHESFNSPEEEWDIMSSAGSETNQSEAWEIIGDDT</sequence>
<reference evidence="2" key="1">
    <citation type="submission" date="2021-03" db="EMBL/GenBank/DDBJ databases">
        <title>Comparative genomics and phylogenomic investigation of the class Geoglossomycetes provide insights into ecological specialization and systematics.</title>
        <authorList>
            <person name="Melie T."/>
            <person name="Pirro S."/>
            <person name="Miller A.N."/>
            <person name="Quandt A."/>
        </authorList>
    </citation>
    <scope>NUCLEOTIDE SEQUENCE</scope>
    <source>
        <strain evidence="2">CAQ_001_2017</strain>
    </source>
</reference>
<feature type="compositionally biased region" description="Basic and acidic residues" evidence="1">
    <location>
        <begin position="62"/>
        <end position="73"/>
    </location>
</feature>
<name>A0A9P8ID27_9PEZI</name>
<feature type="compositionally biased region" description="Basic and acidic residues" evidence="1">
    <location>
        <begin position="32"/>
        <end position="47"/>
    </location>
</feature>
<protein>
    <submittedName>
        <fullName evidence="2">Uncharacterized protein</fullName>
    </submittedName>
</protein>
<comment type="caution">
    <text evidence="2">The sequence shown here is derived from an EMBL/GenBank/DDBJ whole genome shotgun (WGS) entry which is preliminary data.</text>
</comment>
<organism evidence="2 3">
    <name type="scientific">Trichoglossum hirsutum</name>
    <dbReference type="NCBI Taxonomy" id="265104"/>
    <lineage>
        <taxon>Eukaryota</taxon>
        <taxon>Fungi</taxon>
        <taxon>Dikarya</taxon>
        <taxon>Ascomycota</taxon>
        <taxon>Pezizomycotina</taxon>
        <taxon>Geoglossomycetes</taxon>
        <taxon>Geoglossales</taxon>
        <taxon>Geoglossaceae</taxon>
        <taxon>Trichoglossum</taxon>
    </lineage>
</organism>
<dbReference type="Proteomes" id="UP000750711">
    <property type="component" value="Unassembled WGS sequence"/>
</dbReference>
<gene>
    <name evidence="2" type="ORF">GP486_007261</name>
</gene>
<keyword evidence="3" id="KW-1185">Reference proteome</keyword>
<feature type="region of interest" description="Disordered" evidence="1">
    <location>
        <begin position="25"/>
        <end position="105"/>
    </location>
</feature>
<accession>A0A9P8ID27</accession>
<proteinExistence type="predicted"/>
<dbReference type="EMBL" id="JAGHQM010001960">
    <property type="protein sequence ID" value="KAH0551522.1"/>
    <property type="molecule type" value="Genomic_DNA"/>
</dbReference>
<evidence type="ECO:0000256" key="1">
    <source>
        <dbReference type="SAM" id="MobiDB-lite"/>
    </source>
</evidence>
<dbReference type="AlphaFoldDB" id="A0A9P8ID27"/>
<evidence type="ECO:0000313" key="2">
    <source>
        <dbReference type="EMBL" id="KAH0551522.1"/>
    </source>
</evidence>
<evidence type="ECO:0000313" key="3">
    <source>
        <dbReference type="Proteomes" id="UP000750711"/>
    </source>
</evidence>
<feature type="compositionally biased region" description="Polar residues" evidence="1">
    <location>
        <begin position="87"/>
        <end position="96"/>
    </location>
</feature>